<name>A0A939M6F6_9BRAD</name>
<organism evidence="1">
    <name type="scientific">Bradyrhizobium barranii subsp. barranii</name>
    <dbReference type="NCBI Taxonomy" id="2823807"/>
    <lineage>
        <taxon>Bacteria</taxon>
        <taxon>Pseudomonadati</taxon>
        <taxon>Pseudomonadota</taxon>
        <taxon>Alphaproteobacteria</taxon>
        <taxon>Hyphomicrobiales</taxon>
        <taxon>Nitrobacteraceae</taxon>
        <taxon>Bradyrhizobium</taxon>
        <taxon>Bradyrhizobium barranii</taxon>
    </lineage>
</organism>
<evidence type="ECO:0000313" key="1">
    <source>
        <dbReference type="EMBL" id="MBO1863967.1"/>
    </source>
</evidence>
<protein>
    <submittedName>
        <fullName evidence="1">Uncharacterized protein</fullName>
    </submittedName>
</protein>
<evidence type="ECO:0000313" key="2">
    <source>
        <dbReference type="EMBL" id="UEM16737.1"/>
    </source>
</evidence>
<dbReference type="EMBL" id="JAGEMI010000001">
    <property type="protein sequence ID" value="MBO1863967.1"/>
    <property type="molecule type" value="Genomic_DNA"/>
</dbReference>
<dbReference type="RefSeq" id="WP_208086332.1">
    <property type="nucleotide sequence ID" value="NZ_CP086136.1"/>
</dbReference>
<proteinExistence type="predicted"/>
<dbReference type="EMBL" id="CP086136">
    <property type="protein sequence ID" value="UEM16737.1"/>
    <property type="molecule type" value="Genomic_DNA"/>
</dbReference>
<dbReference type="KEGG" id="bban:J4G43_022500"/>
<dbReference type="Proteomes" id="UP000664702">
    <property type="component" value="Chromosome"/>
</dbReference>
<evidence type="ECO:0000313" key="3">
    <source>
        <dbReference type="Proteomes" id="UP000664702"/>
    </source>
</evidence>
<gene>
    <name evidence="2" type="ORF">J4G43_022500</name>
    <name evidence="1" type="ORF">J4G43_24535</name>
</gene>
<dbReference type="AlphaFoldDB" id="A0A939M6F6"/>
<accession>A0A939M6F6</accession>
<sequence length="85" mass="9303">MTECANSHALACSGEEWAEWGEQWGNTTAGRRDKSGSPVEPQAIGMAWVRPCRSVVARAALDAFSNEFNNVFGTVRDFMAEEPLP</sequence>
<reference evidence="1" key="1">
    <citation type="submission" date="2021-03" db="EMBL/GenBank/DDBJ databases">
        <title>Whole Genome Sequence of Bradyrhizobium sp. Strain 144S4.</title>
        <authorList>
            <person name="Bromfield E.S.P."/>
            <person name="Cloutier S."/>
        </authorList>
    </citation>
    <scope>NUCLEOTIDE SEQUENCE [LARGE SCALE GENOMIC DNA]</scope>
    <source>
        <strain evidence="1">144S4</strain>
    </source>
</reference>
<reference evidence="2 3" key="2">
    <citation type="journal article" date="2022" name="Int. J. Syst. Evol. Microbiol.">
        <title>Strains of Bradyrhizobium barranii sp. nov. associated with legumes native to Canada are symbionts of soybeans and belong to different subspecies (subsp. barranii subsp. nov. and subsp. apii subsp. nov.) and symbiovars (sv. glycinearum and sv. septentrionale).</title>
        <authorList>
            <person name="Bromfield E.S.P."/>
            <person name="Cloutier S."/>
            <person name="Wasai-Hara S."/>
            <person name="Minamisawa K."/>
        </authorList>
    </citation>
    <scope>NUCLEOTIDE SEQUENCE [LARGE SCALE GENOMIC DNA]</scope>
    <source>
        <strain evidence="2 3">144S4</strain>
    </source>
</reference>